<evidence type="ECO:0000313" key="2">
    <source>
        <dbReference type="Proteomes" id="UP000054279"/>
    </source>
</evidence>
<protein>
    <submittedName>
        <fullName evidence="1">Uncharacterized protein</fullName>
    </submittedName>
</protein>
<dbReference type="HOGENOM" id="CLU_2887268_0_0_1"/>
<accession>A0A0C9T0R6</accession>
<reference evidence="1 2" key="1">
    <citation type="submission" date="2014-06" db="EMBL/GenBank/DDBJ databases">
        <title>Evolutionary Origins and Diversification of the Mycorrhizal Mutualists.</title>
        <authorList>
            <consortium name="DOE Joint Genome Institute"/>
            <consortium name="Mycorrhizal Genomics Consortium"/>
            <person name="Kohler A."/>
            <person name="Kuo A."/>
            <person name="Nagy L.G."/>
            <person name="Floudas D."/>
            <person name="Copeland A."/>
            <person name="Barry K.W."/>
            <person name="Cichocki N."/>
            <person name="Veneault-Fourrey C."/>
            <person name="LaButti K."/>
            <person name="Lindquist E.A."/>
            <person name="Lipzen A."/>
            <person name="Lundell T."/>
            <person name="Morin E."/>
            <person name="Murat C."/>
            <person name="Riley R."/>
            <person name="Ohm R."/>
            <person name="Sun H."/>
            <person name="Tunlid A."/>
            <person name="Henrissat B."/>
            <person name="Grigoriev I.V."/>
            <person name="Hibbett D.S."/>
            <person name="Martin F."/>
        </authorList>
    </citation>
    <scope>NUCLEOTIDE SEQUENCE [LARGE SCALE GENOMIC DNA]</scope>
    <source>
        <strain evidence="1 2">SS14</strain>
    </source>
</reference>
<dbReference type="AlphaFoldDB" id="A0A0C9T0R6"/>
<evidence type="ECO:0000313" key="1">
    <source>
        <dbReference type="EMBL" id="KIJ22303.1"/>
    </source>
</evidence>
<proteinExistence type="predicted"/>
<organism evidence="1 2">
    <name type="scientific">Sphaerobolus stellatus (strain SS14)</name>
    <dbReference type="NCBI Taxonomy" id="990650"/>
    <lineage>
        <taxon>Eukaryota</taxon>
        <taxon>Fungi</taxon>
        <taxon>Dikarya</taxon>
        <taxon>Basidiomycota</taxon>
        <taxon>Agaricomycotina</taxon>
        <taxon>Agaricomycetes</taxon>
        <taxon>Phallomycetidae</taxon>
        <taxon>Geastrales</taxon>
        <taxon>Sphaerobolaceae</taxon>
        <taxon>Sphaerobolus</taxon>
    </lineage>
</organism>
<gene>
    <name evidence="1" type="ORF">M422DRAFT_277327</name>
</gene>
<dbReference type="EMBL" id="KN838439">
    <property type="protein sequence ID" value="KIJ22303.1"/>
    <property type="molecule type" value="Genomic_DNA"/>
</dbReference>
<dbReference type="Proteomes" id="UP000054279">
    <property type="component" value="Unassembled WGS sequence"/>
</dbReference>
<keyword evidence="2" id="KW-1185">Reference proteome</keyword>
<sequence length="63" mass="7036">MAATLGGCVEYVEHPRYYGKVLGSNPSVVSFLVQHYKLSIHNYLQFPKPSTTTNEGKDMIGNF</sequence>
<name>A0A0C9T0R6_SPHS4</name>